<dbReference type="GO" id="GO:0012505">
    <property type="term" value="C:endomembrane system"/>
    <property type="evidence" value="ECO:0007669"/>
    <property type="project" value="UniProtKB-SubCell"/>
</dbReference>
<keyword evidence="3 5" id="KW-1133">Transmembrane helix</keyword>
<evidence type="ECO:0000256" key="4">
    <source>
        <dbReference type="ARBA" id="ARBA00023136"/>
    </source>
</evidence>
<reference evidence="6" key="1">
    <citation type="submission" date="2022-12" db="EMBL/GenBank/DDBJ databases">
        <title>Paraconexibacter alkalitolerans sp. nov. and Baekduia alba sp. nov., isolated from soil and emended description of the genera Paraconexibacter (Chun et al., 2020) and Baekduia (An et al., 2020).</title>
        <authorList>
            <person name="Vieira S."/>
            <person name="Huber K.J."/>
            <person name="Geppert A."/>
            <person name="Wolf J."/>
            <person name="Neumann-Schaal M."/>
            <person name="Muesken M."/>
            <person name="Overmann J."/>
        </authorList>
    </citation>
    <scope>NUCLEOTIDE SEQUENCE</scope>
    <source>
        <strain evidence="6">AEG42_29</strain>
    </source>
</reference>
<name>A0AAU7B3S7_9ACTN</name>
<dbReference type="AlphaFoldDB" id="A0AAU7B3S7"/>
<evidence type="ECO:0000256" key="5">
    <source>
        <dbReference type="SAM" id="Phobius"/>
    </source>
</evidence>
<sequence length="159" mass="16774">MLFFVLGPCLEAGVGPFLLTGGWDQGSDLPAQPFWTVLGVALVCAGLAVVVRAFVAFAVDGRGTPTPAAPTDRLVVSGAYRHVRNPMYLATAAMIVGEGLVLARPILLVAAAAYLATLAVLTTRLEEPTLAARFGAPYEDYRRAVPGWVPRLRPWSPGG</sequence>
<dbReference type="EMBL" id="CP114014">
    <property type="protein sequence ID" value="XAY08327.1"/>
    <property type="molecule type" value="Genomic_DNA"/>
</dbReference>
<evidence type="ECO:0000256" key="1">
    <source>
        <dbReference type="ARBA" id="ARBA00004127"/>
    </source>
</evidence>
<dbReference type="Gene3D" id="1.20.120.1630">
    <property type="match status" value="1"/>
</dbReference>
<proteinExistence type="predicted"/>
<evidence type="ECO:0000256" key="3">
    <source>
        <dbReference type="ARBA" id="ARBA00022989"/>
    </source>
</evidence>
<dbReference type="InterPro" id="IPR007318">
    <property type="entry name" value="Phopholipid_MeTrfase"/>
</dbReference>
<evidence type="ECO:0000256" key="2">
    <source>
        <dbReference type="ARBA" id="ARBA00022692"/>
    </source>
</evidence>
<dbReference type="Pfam" id="PF04191">
    <property type="entry name" value="PEMT"/>
    <property type="match status" value="1"/>
</dbReference>
<evidence type="ECO:0000313" key="6">
    <source>
        <dbReference type="EMBL" id="XAY08327.1"/>
    </source>
</evidence>
<dbReference type="KEGG" id="parq:DSM112329_05227"/>
<comment type="subcellular location">
    <subcellularLocation>
        <location evidence="1">Endomembrane system</location>
        <topology evidence="1">Multi-pass membrane protein</topology>
    </subcellularLocation>
</comment>
<keyword evidence="2 5" id="KW-0812">Transmembrane</keyword>
<accession>A0AAU7B3S7</accession>
<feature type="transmembrane region" description="Helical" evidence="5">
    <location>
        <begin position="88"/>
        <end position="116"/>
    </location>
</feature>
<organism evidence="6">
    <name type="scientific">Paraconexibacter sp. AEG42_29</name>
    <dbReference type="NCBI Taxonomy" id="2997339"/>
    <lineage>
        <taxon>Bacteria</taxon>
        <taxon>Bacillati</taxon>
        <taxon>Actinomycetota</taxon>
        <taxon>Thermoleophilia</taxon>
        <taxon>Solirubrobacterales</taxon>
        <taxon>Paraconexibacteraceae</taxon>
        <taxon>Paraconexibacter</taxon>
    </lineage>
</organism>
<protein>
    <recommendedName>
        <fullName evidence="7">Isoprenylcysteine carboxylmethyltransferase family protein</fullName>
    </recommendedName>
</protein>
<keyword evidence="4 5" id="KW-0472">Membrane</keyword>
<feature type="transmembrane region" description="Helical" evidence="5">
    <location>
        <begin position="36"/>
        <end position="59"/>
    </location>
</feature>
<gene>
    <name evidence="6" type="ORF">DSM112329_05227</name>
</gene>
<evidence type="ECO:0008006" key="7">
    <source>
        <dbReference type="Google" id="ProtNLM"/>
    </source>
</evidence>